<reference evidence="5 6" key="1">
    <citation type="submission" date="2018-05" db="EMBL/GenBank/DDBJ databases">
        <title>Genomic Encyclopedia of Type Strains, Phase IV (KMG-IV): sequencing the most valuable type-strain genomes for metagenomic binning, comparative biology and taxonomic classification.</title>
        <authorList>
            <person name="Goeker M."/>
        </authorList>
    </citation>
    <scope>NUCLEOTIDE SEQUENCE [LARGE SCALE GENOMIC DNA]</scope>
    <source>
        <strain evidence="5 6">JC118</strain>
    </source>
</reference>
<evidence type="ECO:0000313" key="5">
    <source>
        <dbReference type="EMBL" id="PXX79664.1"/>
    </source>
</evidence>
<dbReference type="CDD" id="cd18825">
    <property type="entry name" value="GH43_CtGH43-like"/>
    <property type="match status" value="1"/>
</dbReference>
<dbReference type="Pfam" id="PF04616">
    <property type="entry name" value="Glyco_hydro_43"/>
    <property type="match status" value="1"/>
</dbReference>
<comment type="caution">
    <text evidence="5">The sequence shown here is derived from an EMBL/GenBank/DDBJ whole genome shotgun (WGS) entry which is preliminary data.</text>
</comment>
<dbReference type="OrthoDB" id="273314at2"/>
<keyword evidence="6" id="KW-1185">Reference proteome</keyword>
<evidence type="ECO:0000256" key="1">
    <source>
        <dbReference type="ARBA" id="ARBA00009865"/>
    </source>
</evidence>
<evidence type="ECO:0000256" key="4">
    <source>
        <dbReference type="RuleBase" id="RU361187"/>
    </source>
</evidence>
<dbReference type="GO" id="GO:0004553">
    <property type="term" value="F:hydrolase activity, hydrolyzing O-glycosyl compounds"/>
    <property type="evidence" value="ECO:0007669"/>
    <property type="project" value="InterPro"/>
</dbReference>
<dbReference type="SUPFAM" id="SSF75005">
    <property type="entry name" value="Arabinanase/levansucrase/invertase"/>
    <property type="match status" value="1"/>
</dbReference>
<dbReference type="GO" id="GO:0005975">
    <property type="term" value="P:carbohydrate metabolic process"/>
    <property type="evidence" value="ECO:0007669"/>
    <property type="project" value="InterPro"/>
</dbReference>
<dbReference type="Proteomes" id="UP000247612">
    <property type="component" value="Unassembled WGS sequence"/>
</dbReference>
<gene>
    <name evidence="5" type="ORF">DES51_105138</name>
</gene>
<dbReference type="InterPro" id="IPR023296">
    <property type="entry name" value="Glyco_hydro_beta-prop_sf"/>
</dbReference>
<dbReference type="GeneID" id="94440220"/>
<dbReference type="AlphaFoldDB" id="A0A318KNQ1"/>
<sequence>MHNGTLWLDQDGNPIQAHGGMIAKFKDRYYWYGEHKGADNCPHQTRVDVIGIACYSSTDLHTWKYEGLALSADEQADNYLHPSCVCERPKVIYNELNDEYLLWFHADDAQYYYAGVGVARSKHPQGPFHDVRFMQPNRLDSRDMTLFKDQNGKAVLIHSSNYNKTMVLAELNDAYDDVTGFYTSALIDQEREAPILFKKADTYYMITSGCTGWHPNAALYAKSNHLYSGWKLIDNPCSGKNYRKTFNAQASYVFESDGQYILMLDHWQPDDLQHSGYSFLPITFTEDGIEVIWQDQF</sequence>
<keyword evidence="3 4" id="KW-0326">Glycosidase</keyword>
<keyword evidence="2 4" id="KW-0378">Hydrolase</keyword>
<comment type="similarity">
    <text evidence="1 4">Belongs to the glycosyl hydrolase 43 family.</text>
</comment>
<dbReference type="PANTHER" id="PTHR22925:SF3">
    <property type="entry name" value="GLYCOSYL HYDROLASE FAMILY PROTEIN 43"/>
    <property type="match status" value="1"/>
</dbReference>
<dbReference type="EMBL" id="QJKH01000005">
    <property type="protein sequence ID" value="PXX79664.1"/>
    <property type="molecule type" value="Genomic_DNA"/>
</dbReference>
<name>A0A318KNQ1_9FIRM</name>
<proteinExistence type="inferred from homology"/>
<dbReference type="RefSeq" id="WP_022937039.1">
    <property type="nucleotide sequence ID" value="NZ_CABKRQ010000002.1"/>
</dbReference>
<evidence type="ECO:0000256" key="3">
    <source>
        <dbReference type="ARBA" id="ARBA00023295"/>
    </source>
</evidence>
<accession>A0A318KNQ1</accession>
<evidence type="ECO:0000256" key="2">
    <source>
        <dbReference type="ARBA" id="ARBA00022801"/>
    </source>
</evidence>
<evidence type="ECO:0000313" key="6">
    <source>
        <dbReference type="Proteomes" id="UP000247612"/>
    </source>
</evidence>
<dbReference type="PANTHER" id="PTHR22925">
    <property type="entry name" value="GLYCOSYL HYDROLASE 43 FAMILY MEMBER"/>
    <property type="match status" value="1"/>
</dbReference>
<protein>
    <submittedName>
        <fullName evidence="5">Glycosyl hydrolase family 43</fullName>
    </submittedName>
</protein>
<dbReference type="Gene3D" id="2.115.10.20">
    <property type="entry name" value="Glycosyl hydrolase domain, family 43"/>
    <property type="match status" value="1"/>
</dbReference>
<dbReference type="STRING" id="1034346.GCA_000313565_00730"/>
<dbReference type="InterPro" id="IPR006710">
    <property type="entry name" value="Glyco_hydro_43"/>
</dbReference>
<organism evidence="5 6">
    <name type="scientific">Dielma fastidiosa</name>
    <dbReference type="NCBI Taxonomy" id="1034346"/>
    <lineage>
        <taxon>Bacteria</taxon>
        <taxon>Bacillati</taxon>
        <taxon>Bacillota</taxon>
        <taxon>Erysipelotrichia</taxon>
        <taxon>Erysipelotrichales</taxon>
        <taxon>Erysipelotrichaceae</taxon>
        <taxon>Dielma</taxon>
    </lineage>
</organism>